<dbReference type="EMBL" id="GBXM01015478">
    <property type="protein sequence ID" value="JAH93099.1"/>
    <property type="molecule type" value="Transcribed_RNA"/>
</dbReference>
<protein>
    <submittedName>
        <fullName evidence="1">Uncharacterized protein</fullName>
    </submittedName>
</protein>
<accession>A0A0E9WRP7</accession>
<reference evidence="1" key="2">
    <citation type="journal article" date="2015" name="Fish Shellfish Immunol.">
        <title>Early steps in the European eel (Anguilla anguilla)-Vibrio vulnificus interaction in the gills: Role of the RtxA13 toxin.</title>
        <authorList>
            <person name="Callol A."/>
            <person name="Pajuelo D."/>
            <person name="Ebbesson L."/>
            <person name="Teles M."/>
            <person name="MacKenzie S."/>
            <person name="Amaro C."/>
        </authorList>
    </citation>
    <scope>NUCLEOTIDE SEQUENCE</scope>
</reference>
<name>A0A0E9WRP7_ANGAN</name>
<organism evidence="1">
    <name type="scientific">Anguilla anguilla</name>
    <name type="common">European freshwater eel</name>
    <name type="synonym">Muraena anguilla</name>
    <dbReference type="NCBI Taxonomy" id="7936"/>
    <lineage>
        <taxon>Eukaryota</taxon>
        <taxon>Metazoa</taxon>
        <taxon>Chordata</taxon>
        <taxon>Craniata</taxon>
        <taxon>Vertebrata</taxon>
        <taxon>Euteleostomi</taxon>
        <taxon>Actinopterygii</taxon>
        <taxon>Neopterygii</taxon>
        <taxon>Teleostei</taxon>
        <taxon>Anguilliformes</taxon>
        <taxon>Anguillidae</taxon>
        <taxon>Anguilla</taxon>
    </lineage>
</organism>
<reference evidence="1" key="1">
    <citation type="submission" date="2014-11" db="EMBL/GenBank/DDBJ databases">
        <authorList>
            <person name="Amaro Gonzalez C."/>
        </authorList>
    </citation>
    <scope>NUCLEOTIDE SEQUENCE</scope>
</reference>
<proteinExistence type="predicted"/>
<dbReference type="AlphaFoldDB" id="A0A0E9WRP7"/>
<evidence type="ECO:0000313" key="1">
    <source>
        <dbReference type="EMBL" id="JAH93099.1"/>
    </source>
</evidence>
<sequence>MTQHETHADHLFGFRFSRTVGHKPMTCQACEIYTPTGKVQLESQS</sequence>